<dbReference type="SUPFAM" id="SSF140459">
    <property type="entry name" value="PE/PPE dimer-like"/>
    <property type="match status" value="1"/>
</dbReference>
<comment type="caution">
    <text evidence="2">The sequence shown here is derived from an EMBL/GenBank/DDBJ whole genome shotgun (WGS) entry which is preliminary data.</text>
</comment>
<feature type="compositionally biased region" description="Basic and acidic residues" evidence="1">
    <location>
        <begin position="826"/>
        <end position="860"/>
    </location>
</feature>
<feature type="compositionally biased region" description="Low complexity" evidence="1">
    <location>
        <begin position="637"/>
        <end position="725"/>
    </location>
</feature>
<feature type="compositionally biased region" description="Basic and acidic residues" evidence="1">
    <location>
        <begin position="1018"/>
        <end position="1027"/>
    </location>
</feature>
<feature type="region of interest" description="Disordered" evidence="1">
    <location>
        <begin position="1107"/>
        <end position="1127"/>
    </location>
</feature>
<evidence type="ECO:0008006" key="4">
    <source>
        <dbReference type="Google" id="ProtNLM"/>
    </source>
</evidence>
<feature type="compositionally biased region" description="Low complexity" evidence="1">
    <location>
        <begin position="861"/>
        <end position="871"/>
    </location>
</feature>
<feature type="compositionally biased region" description="Gly residues" evidence="1">
    <location>
        <begin position="567"/>
        <end position="612"/>
    </location>
</feature>
<reference evidence="2 3" key="1">
    <citation type="journal article" date="2019" name="Int. J. Syst. Evol. Microbiol.">
        <title>The Global Catalogue of Microorganisms (GCM) 10K type strain sequencing project: providing services to taxonomists for standard genome sequencing and annotation.</title>
        <authorList>
            <consortium name="The Broad Institute Genomics Platform"/>
            <consortium name="The Broad Institute Genome Sequencing Center for Infectious Disease"/>
            <person name="Wu L."/>
            <person name="Ma J."/>
        </authorList>
    </citation>
    <scope>NUCLEOTIDE SEQUENCE [LARGE SCALE GENOMIC DNA]</scope>
    <source>
        <strain evidence="2 3">JCM 3380</strain>
    </source>
</reference>
<feature type="compositionally biased region" description="Gly residues" evidence="1">
    <location>
        <begin position="398"/>
        <end position="414"/>
    </location>
</feature>
<feature type="region of interest" description="Disordered" evidence="1">
    <location>
        <begin position="287"/>
        <end position="909"/>
    </location>
</feature>
<name>A0ABN0UFY0_9PSEU</name>
<feature type="compositionally biased region" description="Gly residues" evidence="1">
    <location>
        <begin position="302"/>
        <end position="326"/>
    </location>
</feature>
<feature type="compositionally biased region" description="Basic and acidic residues" evidence="1">
    <location>
        <begin position="897"/>
        <end position="909"/>
    </location>
</feature>
<dbReference type="Gene3D" id="1.20.1260.20">
    <property type="entry name" value="PPE superfamily"/>
    <property type="match status" value="1"/>
</dbReference>
<feature type="compositionally biased region" description="Basic and acidic residues" evidence="1">
    <location>
        <begin position="872"/>
        <end position="888"/>
    </location>
</feature>
<feature type="compositionally biased region" description="Pro residues" evidence="1">
    <location>
        <begin position="1204"/>
        <end position="1219"/>
    </location>
</feature>
<feature type="compositionally biased region" description="Gly residues" evidence="1">
    <location>
        <begin position="449"/>
        <end position="521"/>
    </location>
</feature>
<proteinExistence type="predicted"/>
<evidence type="ECO:0000256" key="1">
    <source>
        <dbReference type="SAM" id="MobiDB-lite"/>
    </source>
</evidence>
<organism evidence="2 3">
    <name type="scientific">Saccharothrix mutabilis subsp. mutabilis</name>
    <dbReference type="NCBI Taxonomy" id="66855"/>
    <lineage>
        <taxon>Bacteria</taxon>
        <taxon>Bacillati</taxon>
        <taxon>Actinomycetota</taxon>
        <taxon>Actinomycetes</taxon>
        <taxon>Pseudonocardiales</taxon>
        <taxon>Pseudonocardiaceae</taxon>
        <taxon>Saccharothrix</taxon>
    </lineage>
</organism>
<gene>
    <name evidence="2" type="ORF">GCM10010492_56560</name>
</gene>
<feature type="compositionally biased region" description="Basic and acidic residues" evidence="1">
    <location>
        <begin position="1504"/>
        <end position="1516"/>
    </location>
</feature>
<feature type="region of interest" description="Disordered" evidence="1">
    <location>
        <begin position="1365"/>
        <end position="1389"/>
    </location>
</feature>
<feature type="compositionally biased region" description="Polar residues" evidence="1">
    <location>
        <begin position="335"/>
        <end position="349"/>
    </location>
</feature>
<feature type="region of interest" description="Disordered" evidence="1">
    <location>
        <begin position="1186"/>
        <end position="1254"/>
    </location>
</feature>
<dbReference type="EMBL" id="BAAABU010000017">
    <property type="protein sequence ID" value="GAA0249250.1"/>
    <property type="molecule type" value="Genomic_DNA"/>
</dbReference>
<feature type="region of interest" description="Disordered" evidence="1">
    <location>
        <begin position="990"/>
        <end position="1094"/>
    </location>
</feature>
<protein>
    <recommendedName>
        <fullName evidence="4">PPE-repeat protein</fullName>
    </recommendedName>
</protein>
<accession>A0ABN0UFY0</accession>
<dbReference type="InterPro" id="IPR038332">
    <property type="entry name" value="PPE_sf"/>
</dbReference>
<feature type="region of interest" description="Disordered" evidence="1">
    <location>
        <begin position="1504"/>
        <end position="1557"/>
    </location>
</feature>
<evidence type="ECO:0000313" key="2">
    <source>
        <dbReference type="EMBL" id="GAA0249250.1"/>
    </source>
</evidence>
<dbReference type="Proteomes" id="UP001500416">
    <property type="component" value="Unassembled WGS sequence"/>
</dbReference>
<feature type="compositionally biased region" description="Low complexity" evidence="1">
    <location>
        <begin position="756"/>
        <end position="765"/>
    </location>
</feature>
<keyword evidence="3" id="KW-1185">Reference proteome</keyword>
<feature type="compositionally biased region" description="Basic and acidic residues" evidence="1">
    <location>
        <begin position="1040"/>
        <end position="1058"/>
    </location>
</feature>
<feature type="compositionally biased region" description="Pro residues" evidence="1">
    <location>
        <begin position="726"/>
        <end position="755"/>
    </location>
</feature>
<evidence type="ECO:0000313" key="3">
    <source>
        <dbReference type="Proteomes" id="UP001500416"/>
    </source>
</evidence>
<sequence>MGECTVTGSNDLVVQPDAAPGGVFNAGTGDNGWATGVSIAESAMDTFNGIKDGNWIEAGLGMVGLAADAAAMAIDPFGTLMSSAASFLMEHVQPLKDMLDWLAGNPPVIESYAATWGKVSEEFGSIAEDYKAAVARGTAGWGGAAAAQYLTNASAHGDALAGAASAAGTVGTVVGMMGMVVGFVREMVRDLIADLVGKLIAWVLEAVFSLGFGTPVIVAQAVTAISKWAAKIAKIIQDLLNTIKKVSPMLKRLVEVFEKVMKVLGKIAGKATGLDVLDPKNIKKGGFLQTGKADVDTPNGSTGTGSGDGDGSSPGDGDSTGDGNSPGNGDPDTPTPSNRPGEGTTNTASTPTPTDTPRPGRTDPGDTTPTGTPRPGRDPGGNSPDSDQPRGLGEHRGGPGGNSPVGETRGGPGGNSPSSDYRPAPGGTPVGEHRGGPGGQPSPGYNSTPGGGPGSGPGGGGTPSGQAGAPGGGGTPGGYNGAPGGGGGTPGGYSSGPGGGPGGGGSPGGGGGGSYSGGGPNAGNPPNAPTPTRYDHTSAAAATPDAPARPDQPHTPTSPGPHNPTGPTGGAPTGTPGGGMPGTTPGGGPSSPGSGAPGGAGPRPGGTGGWTGTPGTRGDLGSGIPHARTPEPPRTPTSPHHTPPSHTTPSHAGPPHAGPAHAGPPHSGPTPSHAGPGHPGTPHTGPSHANPPHTGPSHSGPPHAGPSHAGPPHNGPANNGPGRPNAGPPHANPPHAGPPHAGPARPGPGPNPPHHGPTAPGAPHNRPGPIHNGPPHAGPHTPGRPDAPHAPGRPDAPHTPTRPDAPHTSNAPGRPDAPHTLSRPDTQSRPDAPHDPKPWTPPHRDPDTSHPDSTNPDKTDNPNTPDTTPDTTPDRTPDIDEAHARHGETTPSGISHHRGDPDMGDLPHRVPHDPRYFTADVHITPDGRARIGNHTYTPEQYGDLLRRNGWDGKTPIRLIGCDAGTNDFARRLSHHTGADVLAPTKPAWTDSKGRVYTSDAEIGPDGNRQPKIPPNGEWETHRPDGTKTKTSQDGYVPGTPDHHRTNHTDADDARDRMAKPVKAVTDSPDYDRTPQHQTTWDPPRQPNGDPLPEVALEVPPGTRVSDFNGGDPLQPNSRMVVTDSDGNPRGVFYTDADRNITHVETSLPNKGFGTDPYVAPTNPDLDKPVPGAVYRLDLGHNFNHVYEAPVPHTRGPSGPEPDATAPPPRDPAEPAPVHPPQRFDGFDSGNAPAAVDWDPPGNADGHYTTADPVRDYDVRTDGPFSLKGPLDRHTRYDVYDKNGDWHGTFYTDGDGNFSHVHTWSGNQEHGFNPELGTGRTWSDQRDVPRPNTIYAVGPKHMENHGMDPREPRQLYRTDEHGDTIAASGKPDYPPAGTSAAAHWGPRRGEGGIDNDGKLQTDVGQIATGGQGPGSTHLPGELDQKSKPLNEQKWYRFAGGHLVSYEAGGPGERINHVPQWAYENSNWKLSERPTSDSWRAMENDLTKMGQQRGVNVDRFDVWAERQTPDRHTPDALHARWTLSTDNPPLVRTEGRSFHNVPEQARHPNFRTPPPAGTP</sequence>
<feature type="compositionally biased region" description="Low complexity" evidence="1">
    <location>
        <begin position="365"/>
        <end position="374"/>
    </location>
</feature>